<gene>
    <name evidence="1" type="ORF">OB2597_02412</name>
</gene>
<dbReference type="Pfam" id="PF11964">
    <property type="entry name" value="SpoIIAA-like"/>
    <property type="match status" value="2"/>
</dbReference>
<dbReference type="EMBL" id="AAMO01000004">
    <property type="protein sequence ID" value="EAQ03436.1"/>
    <property type="molecule type" value="Genomic_DNA"/>
</dbReference>
<proteinExistence type="predicted"/>
<dbReference type="InterPro" id="IPR036513">
    <property type="entry name" value="STAS_dom_sf"/>
</dbReference>
<dbReference type="Gene3D" id="3.40.50.10600">
    <property type="entry name" value="SpoIIaa-like domains"/>
    <property type="match status" value="2"/>
</dbReference>
<accession>A3TX76</accession>
<evidence type="ECO:0000313" key="1">
    <source>
        <dbReference type="EMBL" id="EAQ03436.1"/>
    </source>
</evidence>
<dbReference type="HOGENOM" id="CLU_1064891_0_0_5"/>
<dbReference type="STRING" id="252305.OB2597_02412"/>
<protein>
    <recommendedName>
        <fullName evidence="3">STAS/SEC14 domain-containing protein</fullName>
    </recommendedName>
</protein>
<dbReference type="RefSeq" id="WP_009804736.1">
    <property type="nucleotide sequence ID" value="NZ_CH724131.1"/>
</dbReference>
<dbReference type="Proteomes" id="UP000004318">
    <property type="component" value="Unassembled WGS sequence"/>
</dbReference>
<keyword evidence="2" id="KW-1185">Reference proteome</keyword>
<evidence type="ECO:0000313" key="2">
    <source>
        <dbReference type="Proteomes" id="UP000004318"/>
    </source>
</evidence>
<organism evidence="1 2">
    <name type="scientific">Pseudooceanicola batsensis (strain ATCC BAA-863 / DSM 15984 / KCTC 12145 / HTCC2597)</name>
    <name type="common">Oceanicola batsensis</name>
    <dbReference type="NCBI Taxonomy" id="252305"/>
    <lineage>
        <taxon>Bacteria</taxon>
        <taxon>Pseudomonadati</taxon>
        <taxon>Pseudomonadota</taxon>
        <taxon>Alphaproteobacteria</taxon>
        <taxon>Rhodobacterales</taxon>
        <taxon>Paracoccaceae</taxon>
        <taxon>Pseudooceanicola</taxon>
    </lineage>
</organism>
<dbReference type="InterPro" id="IPR021866">
    <property type="entry name" value="SpoIIAA-like"/>
</dbReference>
<dbReference type="SUPFAM" id="SSF52091">
    <property type="entry name" value="SpoIIaa-like"/>
    <property type="match status" value="2"/>
</dbReference>
<comment type="caution">
    <text evidence="1">The sequence shown here is derived from an EMBL/GenBank/DDBJ whole genome shotgun (WGS) entry which is preliminary data.</text>
</comment>
<name>A3TX76_PSEBH</name>
<sequence>MISLDTAQPPLFRVTVSGDVTREEVRDFYRRFKPALDAAERVGICVDMTGFTDISGGAMLEDIVEELGLLDDLRKMPRAAVVTGNRTLAGAVRYLNPVVPRIEMRSFLPGEAAEAEAWARDLPAAARRPGLTRIDSGHADVLAFELDGYMDEEDVEVILRPFRERIDRGGKFNALARLKHFAGFDPEIVFDRALLGMKWDAIRTLHRYAIVTDQAWVRPFAGFARMVGDVDVKIFPMAEEEAAWDWVREPVPQPL</sequence>
<dbReference type="AlphaFoldDB" id="A3TX76"/>
<dbReference type="eggNOG" id="ENOG50310UP">
    <property type="taxonomic scope" value="Bacteria"/>
</dbReference>
<dbReference type="OrthoDB" id="5457369at2"/>
<evidence type="ECO:0008006" key="3">
    <source>
        <dbReference type="Google" id="ProtNLM"/>
    </source>
</evidence>
<dbReference type="InterPro" id="IPR038396">
    <property type="entry name" value="SpoIIAA-like_sf"/>
</dbReference>
<reference evidence="1 2" key="1">
    <citation type="journal article" date="2010" name="J. Bacteriol.">
        <title>Genome sequences of Oceanicola granulosus HTCC2516(T) and Oceanicola batsensis HTCC2597(TDelta).</title>
        <authorList>
            <person name="Thrash J.C."/>
            <person name="Cho J.C."/>
            <person name="Vergin K.L."/>
            <person name="Giovannoni S.J."/>
        </authorList>
    </citation>
    <scope>NUCLEOTIDE SEQUENCE [LARGE SCALE GENOMIC DNA]</scope>
    <source>
        <strain evidence="2">ATCC BAA-863 / DSM 15984 / KCTC 12145 / HTCC2597</strain>
    </source>
</reference>